<dbReference type="SUPFAM" id="SSF56784">
    <property type="entry name" value="HAD-like"/>
    <property type="match status" value="1"/>
</dbReference>
<organism evidence="11 12">
    <name type="scientific">Aureimonas endophytica</name>
    <dbReference type="NCBI Taxonomy" id="2027858"/>
    <lineage>
        <taxon>Bacteria</taxon>
        <taxon>Pseudomonadati</taxon>
        <taxon>Pseudomonadota</taxon>
        <taxon>Alphaproteobacteria</taxon>
        <taxon>Hyphomicrobiales</taxon>
        <taxon>Aurantimonadaceae</taxon>
        <taxon>Aureimonas</taxon>
    </lineage>
</organism>
<dbReference type="InterPro" id="IPR036412">
    <property type="entry name" value="HAD-like_sf"/>
</dbReference>
<evidence type="ECO:0000256" key="5">
    <source>
        <dbReference type="ARBA" id="ARBA00013078"/>
    </source>
</evidence>
<keyword evidence="8 10" id="KW-0460">Magnesium</keyword>
<comment type="similarity">
    <text evidence="4 10">Belongs to the HAD-like hydrolase superfamily. CbbY/CbbZ/Gph/YieH family.</text>
</comment>
<evidence type="ECO:0000256" key="3">
    <source>
        <dbReference type="ARBA" id="ARBA00004818"/>
    </source>
</evidence>
<dbReference type="GO" id="GO:0046872">
    <property type="term" value="F:metal ion binding"/>
    <property type="evidence" value="ECO:0007669"/>
    <property type="project" value="UniProtKB-KW"/>
</dbReference>
<dbReference type="PANTHER" id="PTHR43434">
    <property type="entry name" value="PHOSPHOGLYCOLATE PHOSPHATASE"/>
    <property type="match status" value="1"/>
</dbReference>
<evidence type="ECO:0000256" key="2">
    <source>
        <dbReference type="ARBA" id="ARBA00001946"/>
    </source>
</evidence>
<dbReference type="GO" id="GO:0046295">
    <property type="term" value="P:glycolate biosynthetic process"/>
    <property type="evidence" value="ECO:0007669"/>
    <property type="project" value="UniProtKB-UniRule"/>
</dbReference>
<dbReference type="SFLD" id="SFLDG01129">
    <property type="entry name" value="C1.5:_HAD__Beta-PGM__Phosphata"/>
    <property type="match status" value="1"/>
</dbReference>
<proteinExistence type="inferred from homology"/>
<dbReference type="EC" id="3.1.3.18" evidence="5 10"/>
<dbReference type="InterPro" id="IPR023198">
    <property type="entry name" value="PGP-like_dom2"/>
</dbReference>
<comment type="catalytic activity">
    <reaction evidence="1 10">
        <text>2-phosphoglycolate + H2O = glycolate + phosphate</text>
        <dbReference type="Rhea" id="RHEA:14369"/>
        <dbReference type="ChEBI" id="CHEBI:15377"/>
        <dbReference type="ChEBI" id="CHEBI:29805"/>
        <dbReference type="ChEBI" id="CHEBI:43474"/>
        <dbReference type="ChEBI" id="CHEBI:58033"/>
        <dbReference type="EC" id="3.1.3.18"/>
    </reaction>
</comment>
<comment type="caution">
    <text evidence="11">The sequence shown here is derived from an EMBL/GenBank/DDBJ whole genome shotgun (WGS) entry which is preliminary data.</text>
</comment>
<dbReference type="SFLD" id="SFLDS00003">
    <property type="entry name" value="Haloacid_Dehalogenase"/>
    <property type="match status" value="1"/>
</dbReference>
<comment type="pathway">
    <text evidence="3 10">Organic acid metabolism; glycolate biosynthesis; glycolate from 2-phosphoglycolate: step 1/1.</text>
</comment>
<evidence type="ECO:0000256" key="9">
    <source>
        <dbReference type="ARBA" id="ARBA00023277"/>
    </source>
</evidence>
<reference evidence="11" key="1">
    <citation type="journal article" date="2014" name="Int. J. Syst. Evol. Microbiol.">
        <title>Complete genome sequence of Corynebacterium casei LMG S-19264T (=DSM 44701T), isolated from a smear-ripened cheese.</title>
        <authorList>
            <consortium name="US DOE Joint Genome Institute (JGI-PGF)"/>
            <person name="Walter F."/>
            <person name="Albersmeier A."/>
            <person name="Kalinowski J."/>
            <person name="Ruckert C."/>
        </authorList>
    </citation>
    <scope>NUCLEOTIDE SEQUENCE</scope>
    <source>
        <strain evidence="11">CGMCC 1.15367</strain>
    </source>
</reference>
<dbReference type="NCBIfam" id="TIGR01549">
    <property type="entry name" value="HAD-SF-IA-v1"/>
    <property type="match status" value="1"/>
</dbReference>
<evidence type="ECO:0000256" key="4">
    <source>
        <dbReference type="ARBA" id="ARBA00006171"/>
    </source>
</evidence>
<keyword evidence="12" id="KW-1185">Reference proteome</keyword>
<evidence type="ECO:0000256" key="1">
    <source>
        <dbReference type="ARBA" id="ARBA00000830"/>
    </source>
</evidence>
<dbReference type="EMBL" id="BMIQ01000001">
    <property type="protein sequence ID" value="GGD91430.1"/>
    <property type="molecule type" value="Genomic_DNA"/>
</dbReference>
<keyword evidence="6 10" id="KW-0479">Metal-binding</keyword>
<dbReference type="GO" id="GO:0005829">
    <property type="term" value="C:cytosol"/>
    <property type="evidence" value="ECO:0007669"/>
    <property type="project" value="TreeGrafter"/>
</dbReference>
<evidence type="ECO:0000256" key="7">
    <source>
        <dbReference type="ARBA" id="ARBA00022801"/>
    </source>
</evidence>
<evidence type="ECO:0000256" key="6">
    <source>
        <dbReference type="ARBA" id="ARBA00022723"/>
    </source>
</evidence>
<dbReference type="PRINTS" id="PR00413">
    <property type="entry name" value="HADHALOGNASE"/>
</dbReference>
<keyword evidence="7 10" id="KW-0378">Hydrolase</keyword>
<feature type="binding site" evidence="10">
    <location>
        <position position="7"/>
    </location>
    <ligand>
        <name>Mg(2+)</name>
        <dbReference type="ChEBI" id="CHEBI:18420"/>
    </ligand>
</feature>
<dbReference type="AlphaFoldDB" id="A0A916ZE73"/>
<gene>
    <name evidence="11" type="ORF">GCM10011390_07750</name>
</gene>
<comment type="function">
    <text evidence="10">Specifically catalyzes the dephosphorylation of 2-phosphoglycolate. Is involved in the dissimilation of the intracellular 2-phosphoglycolate formed during the DNA repair of 3'-phosphoglycolate ends, a major class of DNA lesions induced by oxidative stress.</text>
</comment>
<comment type="cofactor">
    <cofactor evidence="2 10">
        <name>Mg(2+)</name>
        <dbReference type="ChEBI" id="CHEBI:18420"/>
    </cofactor>
</comment>
<reference evidence="11" key="2">
    <citation type="submission" date="2020-09" db="EMBL/GenBank/DDBJ databases">
        <authorList>
            <person name="Sun Q."/>
            <person name="Zhou Y."/>
        </authorList>
    </citation>
    <scope>NUCLEOTIDE SEQUENCE</scope>
    <source>
        <strain evidence="11">CGMCC 1.15367</strain>
    </source>
</reference>
<dbReference type="HAMAP" id="MF_00495">
    <property type="entry name" value="GPH_hydrolase_bact"/>
    <property type="match status" value="1"/>
</dbReference>
<evidence type="ECO:0000313" key="11">
    <source>
        <dbReference type="EMBL" id="GGD91430.1"/>
    </source>
</evidence>
<evidence type="ECO:0000256" key="10">
    <source>
        <dbReference type="HAMAP-Rule" id="MF_00495"/>
    </source>
</evidence>
<dbReference type="PANTHER" id="PTHR43434:SF1">
    <property type="entry name" value="PHOSPHOGLYCOLATE PHOSPHATASE"/>
    <property type="match status" value="1"/>
</dbReference>
<dbReference type="InterPro" id="IPR050155">
    <property type="entry name" value="HAD-like_hydrolase_sf"/>
</dbReference>
<dbReference type="Pfam" id="PF13419">
    <property type="entry name" value="HAD_2"/>
    <property type="match status" value="1"/>
</dbReference>
<protein>
    <recommendedName>
        <fullName evidence="5 10">Phosphoglycolate phosphatase</fullName>
        <shortName evidence="10">PGP</shortName>
        <shortName evidence="10">PGPase</shortName>
        <ecNumber evidence="5 10">3.1.3.18</ecNumber>
    </recommendedName>
</protein>
<feature type="binding site" evidence="10">
    <location>
        <position position="9"/>
    </location>
    <ligand>
        <name>Mg(2+)</name>
        <dbReference type="ChEBI" id="CHEBI:18420"/>
    </ligand>
</feature>
<evidence type="ECO:0000313" key="12">
    <source>
        <dbReference type="Proteomes" id="UP000644699"/>
    </source>
</evidence>
<accession>A0A916ZE73</accession>
<dbReference type="Gene3D" id="1.10.150.240">
    <property type="entry name" value="Putative phosphatase, domain 2"/>
    <property type="match status" value="1"/>
</dbReference>
<keyword evidence="9 10" id="KW-0119">Carbohydrate metabolism</keyword>
<evidence type="ECO:0000256" key="8">
    <source>
        <dbReference type="ARBA" id="ARBA00022842"/>
    </source>
</evidence>
<dbReference type="Gene3D" id="3.40.50.1000">
    <property type="entry name" value="HAD superfamily/HAD-like"/>
    <property type="match status" value="1"/>
</dbReference>
<dbReference type="GO" id="GO:0006281">
    <property type="term" value="P:DNA repair"/>
    <property type="evidence" value="ECO:0007669"/>
    <property type="project" value="TreeGrafter"/>
</dbReference>
<dbReference type="InterPro" id="IPR006439">
    <property type="entry name" value="HAD-SF_hydro_IA"/>
</dbReference>
<sequence>MPLAVFDLDGTLVDTAPDLLASLNHCLLAAGLPATVLETVRPFAGHGARVMLEQAYRQEGRLLSPADLDEQLPRFLAFYEAHIADASRPFEGAVAAMDRLTQAGFTLAICTNKTERLARILMETLGLAERFAAICGADTFAQRKPHPAHLLGTIARAGGIPATSVMIGDTATDTDAAAGAGLPAILVDFGYAPDLRARTEASAIVTSYAELGPELCHRLIGAGRD</sequence>
<feature type="active site" description="Nucleophile" evidence="10">
    <location>
        <position position="7"/>
    </location>
</feature>
<dbReference type="InterPro" id="IPR041492">
    <property type="entry name" value="HAD_2"/>
</dbReference>
<feature type="binding site" evidence="10">
    <location>
        <position position="169"/>
    </location>
    <ligand>
        <name>Mg(2+)</name>
        <dbReference type="ChEBI" id="CHEBI:18420"/>
    </ligand>
</feature>
<dbReference type="GO" id="GO:0005975">
    <property type="term" value="P:carbohydrate metabolic process"/>
    <property type="evidence" value="ECO:0007669"/>
    <property type="project" value="InterPro"/>
</dbReference>
<dbReference type="InterPro" id="IPR023214">
    <property type="entry name" value="HAD_sf"/>
</dbReference>
<dbReference type="Proteomes" id="UP000644699">
    <property type="component" value="Unassembled WGS sequence"/>
</dbReference>
<dbReference type="RefSeq" id="WP_188906874.1">
    <property type="nucleotide sequence ID" value="NZ_BMIQ01000001.1"/>
</dbReference>
<dbReference type="GO" id="GO:0008967">
    <property type="term" value="F:phosphoglycolate phosphatase activity"/>
    <property type="evidence" value="ECO:0007669"/>
    <property type="project" value="UniProtKB-UniRule"/>
</dbReference>
<name>A0A916ZE73_9HYPH</name>
<dbReference type="InterPro" id="IPR037512">
    <property type="entry name" value="PGPase_prok"/>
</dbReference>